<protein>
    <submittedName>
        <fullName evidence="1">Uncharacterized protein</fullName>
    </submittedName>
</protein>
<comment type="caution">
    <text evidence="1">The sequence shown here is derived from an EMBL/GenBank/DDBJ whole genome shotgun (WGS) entry which is preliminary data.</text>
</comment>
<gene>
    <name evidence="1" type="ORF">GCM10009007_12530</name>
</gene>
<dbReference type="EMBL" id="BMZG01000006">
    <property type="protein sequence ID" value="GHA73155.1"/>
    <property type="molecule type" value="Genomic_DNA"/>
</dbReference>
<dbReference type="Proteomes" id="UP000614287">
    <property type="component" value="Unassembled WGS sequence"/>
</dbReference>
<proteinExistence type="predicted"/>
<accession>A0A8J3CMY3</accession>
<name>A0A8J3CMY3_9BURK</name>
<organism evidence="1 2">
    <name type="scientific">Formosimonas limnophila</name>
    <dbReference type="NCBI Taxonomy" id="1384487"/>
    <lineage>
        <taxon>Bacteria</taxon>
        <taxon>Pseudomonadati</taxon>
        <taxon>Pseudomonadota</taxon>
        <taxon>Betaproteobacteria</taxon>
        <taxon>Burkholderiales</taxon>
        <taxon>Burkholderiaceae</taxon>
        <taxon>Formosimonas</taxon>
    </lineage>
</organism>
<reference evidence="1" key="2">
    <citation type="submission" date="2020-09" db="EMBL/GenBank/DDBJ databases">
        <authorList>
            <person name="Sun Q."/>
            <person name="Kim S."/>
        </authorList>
    </citation>
    <scope>NUCLEOTIDE SEQUENCE</scope>
    <source>
        <strain evidence="1">KCTC 32501</strain>
    </source>
</reference>
<reference evidence="1" key="1">
    <citation type="journal article" date="2014" name="Int. J. Syst. Evol. Microbiol.">
        <title>Complete genome sequence of Corynebacterium casei LMG S-19264T (=DSM 44701T), isolated from a smear-ripened cheese.</title>
        <authorList>
            <consortium name="US DOE Joint Genome Institute (JGI-PGF)"/>
            <person name="Walter F."/>
            <person name="Albersmeier A."/>
            <person name="Kalinowski J."/>
            <person name="Ruckert C."/>
        </authorList>
    </citation>
    <scope>NUCLEOTIDE SEQUENCE</scope>
    <source>
        <strain evidence="1">KCTC 32501</strain>
    </source>
</reference>
<evidence type="ECO:0000313" key="2">
    <source>
        <dbReference type="Proteomes" id="UP000614287"/>
    </source>
</evidence>
<dbReference type="AlphaFoldDB" id="A0A8J3CMY3"/>
<evidence type="ECO:0000313" key="1">
    <source>
        <dbReference type="EMBL" id="GHA73155.1"/>
    </source>
</evidence>
<sequence length="57" mass="6597">MNSVGKTGYFYNDGAYVRGVDKKPPKESIIRTDFTNKSKDLRQITAKLAKKLWITFR</sequence>
<keyword evidence="2" id="KW-1185">Reference proteome</keyword>